<keyword evidence="1" id="KW-0573">Peptidoglycan synthesis</keyword>
<keyword evidence="1" id="KW-0133">Cell shape</keyword>
<dbReference type="RefSeq" id="WP_071614463.1">
    <property type="nucleotide sequence ID" value="NZ_CP015756.1"/>
</dbReference>
<dbReference type="Pfam" id="PF10997">
    <property type="entry name" value="Amj"/>
    <property type="match status" value="1"/>
</dbReference>
<comment type="similarity">
    <text evidence="1">Belongs to the Amj family.</text>
</comment>
<feature type="transmembrane region" description="Helical" evidence="1">
    <location>
        <begin position="6"/>
        <end position="23"/>
    </location>
</feature>
<dbReference type="UniPathway" id="UPA00219"/>
<gene>
    <name evidence="1" type="primary">amj</name>
    <name evidence="2" type="ORF">A7L45_19970</name>
</gene>
<organism evidence="2 3">
    <name type="scientific">Clostridium estertheticum subsp. estertheticum</name>
    <dbReference type="NCBI Taxonomy" id="1552"/>
    <lineage>
        <taxon>Bacteria</taxon>
        <taxon>Bacillati</taxon>
        <taxon>Bacillota</taxon>
        <taxon>Clostridia</taxon>
        <taxon>Eubacteriales</taxon>
        <taxon>Clostridiaceae</taxon>
        <taxon>Clostridium</taxon>
    </lineage>
</organism>
<dbReference type="Proteomes" id="UP000182569">
    <property type="component" value="Chromosome"/>
</dbReference>
<dbReference type="GO" id="GO:0005886">
    <property type="term" value="C:plasma membrane"/>
    <property type="evidence" value="ECO:0007669"/>
    <property type="project" value="UniProtKB-SubCell"/>
</dbReference>
<dbReference type="GO" id="GO:0071555">
    <property type="term" value="P:cell wall organization"/>
    <property type="evidence" value="ECO:0007669"/>
    <property type="project" value="UniProtKB-KW"/>
</dbReference>
<dbReference type="HAMAP" id="MF_02077">
    <property type="entry name" value="Amj_flippase"/>
    <property type="match status" value="1"/>
</dbReference>
<proteinExistence type="inferred from homology"/>
<dbReference type="GO" id="GO:0008360">
    <property type="term" value="P:regulation of cell shape"/>
    <property type="evidence" value="ECO:0007669"/>
    <property type="project" value="UniProtKB-KW"/>
</dbReference>
<feature type="transmembrane region" description="Helical" evidence="1">
    <location>
        <begin position="35"/>
        <end position="52"/>
    </location>
</feature>
<dbReference type="AlphaFoldDB" id="A0A1J0GLB4"/>
<keyword evidence="1" id="KW-0812">Transmembrane</keyword>
<dbReference type="GO" id="GO:0015648">
    <property type="term" value="F:lipid-linked peptidoglycan transporter activity"/>
    <property type="evidence" value="ECO:0007669"/>
    <property type="project" value="UniProtKB-UniRule"/>
</dbReference>
<dbReference type="EMBL" id="CP015756">
    <property type="protein sequence ID" value="APC42172.1"/>
    <property type="molecule type" value="Genomic_DNA"/>
</dbReference>
<feature type="transmembrane region" description="Helical" evidence="1">
    <location>
        <begin position="235"/>
        <end position="264"/>
    </location>
</feature>
<dbReference type="InterPro" id="IPR021260">
    <property type="entry name" value="Amj"/>
</dbReference>
<evidence type="ECO:0000313" key="3">
    <source>
        <dbReference type="Proteomes" id="UP000182569"/>
    </source>
</evidence>
<feature type="transmembrane region" description="Helical" evidence="1">
    <location>
        <begin position="159"/>
        <end position="181"/>
    </location>
</feature>
<keyword evidence="1" id="KW-1003">Cell membrane</keyword>
<keyword evidence="1" id="KW-0813">Transport</keyword>
<keyword evidence="1" id="KW-0961">Cell wall biogenesis/degradation</keyword>
<dbReference type="OrthoDB" id="7888986at2"/>
<keyword evidence="1" id="KW-0472">Membrane</keyword>
<dbReference type="GO" id="GO:0009252">
    <property type="term" value="P:peptidoglycan biosynthetic process"/>
    <property type="evidence" value="ECO:0007669"/>
    <property type="project" value="UniProtKB-UniRule"/>
</dbReference>
<sequence length="267" mass="29029">MSTQVIIVLILTIIITIISTLAYSVRIVGVRTGRIAVSFAVFNIFALVSRTANSVQAPLLAKTIESTIKAGNPQSLLSTFRWILFSTTIATIIGSALMPTFIKVFEKVVESFSINRSIPKLLMHAFSKSGIEQFKSSVTKPRKENFAHFKSFKMMPKKIILLNTIAFSISTVGVLASLYAGCLNPELRTTCSTLSAVINGSATILMVIFIDPFISILTDDVINGECSQLQFDRCIIFIVGGLIVGTILAQFLLIPAAQVISFIAKSI</sequence>
<evidence type="ECO:0000313" key="2">
    <source>
        <dbReference type="EMBL" id="APC42172.1"/>
    </source>
</evidence>
<keyword evidence="3" id="KW-1185">Reference proteome</keyword>
<reference evidence="3" key="1">
    <citation type="journal article" date="2016" name="Front. Microbiol.">
        <title>Complete Genome Sequence of Clostridium estertheticum DSM 8809, a Microbe Identified in Spoiled Vacuum Packed Beef.</title>
        <authorList>
            <person name="Yu Z."/>
            <person name="Gunn L."/>
            <person name="Brennan E."/>
            <person name="Reid R."/>
            <person name="Wall P.G."/>
            <person name="Gaora O.P."/>
            <person name="Hurley D."/>
            <person name="Bolton D."/>
            <person name="Fanning S."/>
        </authorList>
    </citation>
    <scope>NUCLEOTIDE SEQUENCE [LARGE SCALE GENOMIC DNA]</scope>
    <source>
        <strain evidence="3">DSM 8809</strain>
    </source>
</reference>
<keyword evidence="1" id="KW-1133">Transmembrane helix</keyword>
<feature type="transmembrane region" description="Helical" evidence="1">
    <location>
        <begin position="193"/>
        <end position="214"/>
    </location>
</feature>
<name>A0A1J0GLB4_9CLOT</name>
<evidence type="ECO:0000256" key="1">
    <source>
        <dbReference type="HAMAP-Rule" id="MF_02077"/>
    </source>
</evidence>
<comment type="function">
    <text evidence="1">Involved in peptidoglycan biosynthesis. Transports lipid-linked peptidoglycan precursors from the inner to the outer leaflet of the cytoplasmic membrane.</text>
</comment>
<accession>A0A1J0GLB4</accession>
<feature type="transmembrane region" description="Helical" evidence="1">
    <location>
        <begin position="82"/>
        <end position="102"/>
    </location>
</feature>
<dbReference type="KEGG" id="ceu:A7L45_19970"/>
<comment type="subcellular location">
    <subcellularLocation>
        <location evidence="1">Cell membrane</location>
        <topology evidence="1">Multi-pass membrane protein</topology>
    </subcellularLocation>
</comment>
<protein>
    <recommendedName>
        <fullName evidence="1">Lipid II flippase Amj</fullName>
    </recommendedName>
</protein>
<comment type="pathway">
    <text evidence="1">Cell wall biogenesis; peptidoglycan biosynthesis.</text>
</comment>
<dbReference type="STRING" id="1552.A7L45_19970"/>